<dbReference type="OrthoDB" id="132449at2157"/>
<evidence type="ECO:0000313" key="3">
    <source>
        <dbReference type="Proteomes" id="UP000000391"/>
    </source>
</evidence>
<organism evidence="2 3">
    <name type="scientific">Methanohalobium evestigatum (strain ATCC BAA-1072 / DSM 3721 / NBRC 107634 / OCM 161 / Z-7303)</name>
    <dbReference type="NCBI Taxonomy" id="644295"/>
    <lineage>
        <taxon>Archaea</taxon>
        <taxon>Methanobacteriati</taxon>
        <taxon>Methanobacteriota</taxon>
        <taxon>Stenosarchaea group</taxon>
        <taxon>Methanomicrobia</taxon>
        <taxon>Methanosarcinales</taxon>
        <taxon>Methanosarcinaceae</taxon>
        <taxon>Methanohalobium</taxon>
    </lineage>
</organism>
<dbReference type="AlphaFoldDB" id="D7E9K7"/>
<dbReference type="InterPro" id="IPR002822">
    <property type="entry name" value="Ni_insertion"/>
</dbReference>
<evidence type="ECO:0000256" key="1">
    <source>
        <dbReference type="ARBA" id="ARBA00022596"/>
    </source>
</evidence>
<accession>D7E9K7</accession>
<dbReference type="Proteomes" id="UP000000391">
    <property type="component" value="Chromosome"/>
</dbReference>
<gene>
    <name evidence="2" type="ordered locus">Metev_1423</name>
</gene>
<dbReference type="PANTHER" id="PTHR36566:SF1">
    <property type="entry name" value="PYRIDINIUM-3,5-BISTHIOCARBOXYLIC ACID MONONUCLEOTIDE NICKEL INSERTION PROTEIN"/>
    <property type="match status" value="1"/>
</dbReference>
<dbReference type="Gene3D" id="3.30.70.1380">
    <property type="entry name" value="Transcriptional regulatory protein pf0864 domain like"/>
    <property type="match status" value="1"/>
</dbReference>
<reference evidence="2 3" key="1">
    <citation type="submission" date="2010-06" db="EMBL/GenBank/DDBJ databases">
        <title>Complete sequence chromosome of Methanohalobium evestigatum Z-7303.</title>
        <authorList>
            <consortium name="US DOE Joint Genome Institute"/>
            <person name="Lucas S."/>
            <person name="Copeland A."/>
            <person name="Lapidus A."/>
            <person name="Cheng J.-F."/>
            <person name="Bruce D."/>
            <person name="Goodwin L."/>
            <person name="Pitluck S."/>
            <person name="Saunders E."/>
            <person name="Detter J.C."/>
            <person name="Han C."/>
            <person name="Tapia R."/>
            <person name="Land M."/>
            <person name="Hauser L."/>
            <person name="Kyrpides N."/>
            <person name="Mikhailova N."/>
            <person name="Sieprawska-Lupa M."/>
            <person name="Whitman W.B."/>
            <person name="Anderson I."/>
            <person name="Woyke T."/>
        </authorList>
    </citation>
    <scope>NUCLEOTIDE SEQUENCE [LARGE SCALE GENOMIC DNA]</scope>
    <source>
        <strain evidence="3">ATCC BAA-1072 / DSM 3721 / NBRC 107634 / OCM 161 / Z-7303</strain>
    </source>
</reference>
<keyword evidence="1" id="KW-0533">Nickel</keyword>
<protein>
    <submittedName>
        <fullName evidence="2">Uncharacterized protein</fullName>
    </submittedName>
</protein>
<dbReference type="Pfam" id="PF01969">
    <property type="entry name" value="Ni_insertion"/>
    <property type="match status" value="1"/>
</dbReference>
<dbReference type="KEGG" id="mev:Metev_1423"/>
<sequence>MLLMTNVDSVSCDQIPYIIDELYKKSAKNVHVVPSFTKKGRQEYIFFIDVSKDNMENVAEFMALETGILGIRKIETEHYVFDFDIQKVNLSFDDNDGELLWKGCLDAKIVKNKQGIPLSARAEFEQLKSATEDIKQYGLNISIYELKEMVEQKALQEIKNFNKTE</sequence>
<dbReference type="PANTHER" id="PTHR36566">
    <property type="entry name" value="NICKEL INSERTION PROTEIN-RELATED"/>
    <property type="match status" value="1"/>
</dbReference>
<proteinExistence type="predicted"/>
<evidence type="ECO:0000313" key="2">
    <source>
        <dbReference type="EMBL" id="ADI74279.1"/>
    </source>
</evidence>
<dbReference type="EMBL" id="CP002069">
    <property type="protein sequence ID" value="ADI74279.1"/>
    <property type="molecule type" value="Genomic_DNA"/>
</dbReference>
<keyword evidence="3" id="KW-1185">Reference proteome</keyword>
<dbReference type="STRING" id="644295.Metev_1423"/>
<name>D7E9K7_METEZ</name>
<dbReference type="HOGENOM" id="CLU_1607152_0_0_2"/>